<keyword evidence="5" id="KW-1185">Reference proteome</keyword>
<accession>A0ABV2WTP9</accession>
<evidence type="ECO:0000313" key="5">
    <source>
        <dbReference type="Proteomes" id="UP001550628"/>
    </source>
</evidence>
<dbReference type="Proteomes" id="UP001550628">
    <property type="component" value="Unassembled WGS sequence"/>
</dbReference>
<dbReference type="Gene3D" id="3.40.718.10">
    <property type="entry name" value="Isopropylmalate Dehydrogenase"/>
    <property type="match status" value="1"/>
</dbReference>
<evidence type="ECO:0000259" key="3">
    <source>
        <dbReference type="SMART" id="SM01329"/>
    </source>
</evidence>
<dbReference type="GeneID" id="96243979"/>
<organism evidence="4 5">
    <name type="scientific">Nocardia rhamnosiphila</name>
    <dbReference type="NCBI Taxonomy" id="426716"/>
    <lineage>
        <taxon>Bacteria</taxon>
        <taxon>Bacillati</taxon>
        <taxon>Actinomycetota</taxon>
        <taxon>Actinomycetes</taxon>
        <taxon>Mycobacteriales</taxon>
        <taxon>Nocardiaceae</taxon>
        <taxon>Nocardia</taxon>
    </lineage>
</organism>
<dbReference type="RefSeq" id="WP_030523729.1">
    <property type="nucleotide sequence ID" value="NZ_JBEYBD010000005.1"/>
</dbReference>
<dbReference type="Pfam" id="PF00180">
    <property type="entry name" value="Iso_dh"/>
    <property type="match status" value="1"/>
</dbReference>
<protein>
    <submittedName>
        <fullName evidence="4">Isocitrate/isopropylmalate family dehydrogenase</fullName>
    </submittedName>
</protein>
<proteinExistence type="inferred from homology"/>
<name>A0ABV2WTP9_9NOCA</name>
<dbReference type="EMBL" id="JBEYBF010000014">
    <property type="protein sequence ID" value="MEU1954270.1"/>
    <property type="molecule type" value="Genomic_DNA"/>
</dbReference>
<keyword evidence="2" id="KW-0560">Oxidoreductase</keyword>
<evidence type="ECO:0000256" key="2">
    <source>
        <dbReference type="ARBA" id="ARBA00023002"/>
    </source>
</evidence>
<dbReference type="PANTHER" id="PTHR11835">
    <property type="entry name" value="DECARBOXYLATING DEHYDROGENASES-ISOCITRATE, ISOPROPYLMALATE, TARTRATE"/>
    <property type="match status" value="1"/>
</dbReference>
<dbReference type="InterPro" id="IPR024084">
    <property type="entry name" value="IsoPropMal-DH-like_dom"/>
</dbReference>
<sequence length="361" mass="37901">MERTAQGERLRLGVIEGDGIGPEVVGSARRVVDEALSAAGAAAVDWVPLPMGRRAIDEFGTALPEATLTGLLDTDGWILGPHDNASYPPEHRIAPGGAIRRHFGLHANIRPVKAFPGVAAVAPDIDLVVVRENSEGFYADRNMAVGSGEFCPTPDIALSVGLVTRAASERIAHEAFRLATARRGRVTIVHKANVLPLTMGLFRDTCYAVAREYPDVTVTDEHVDAAAAHLVRAPGDFDVLVTENLFGDILSDLAAQLGGSLGTAASLNCSADRAMAQAVHGAAPELAGHNRADPVALHLSAAMLLRWLADRHGRPVLAGAAKRIEHAVAATFAAGIATADLGGQASTGEFTEQVTARVHFR</sequence>
<comment type="similarity">
    <text evidence="1">Belongs to the isocitrate and isopropylmalate dehydrogenases family.</text>
</comment>
<feature type="domain" description="Isopropylmalate dehydrogenase-like" evidence="3">
    <location>
        <begin position="11"/>
        <end position="354"/>
    </location>
</feature>
<comment type="caution">
    <text evidence="4">The sequence shown here is derived from an EMBL/GenBank/DDBJ whole genome shotgun (WGS) entry which is preliminary data.</text>
</comment>
<evidence type="ECO:0000313" key="4">
    <source>
        <dbReference type="EMBL" id="MEU1954270.1"/>
    </source>
</evidence>
<gene>
    <name evidence="4" type="ORF">ABZ510_20685</name>
</gene>
<reference evidence="4 5" key="1">
    <citation type="submission" date="2024-06" db="EMBL/GenBank/DDBJ databases">
        <title>The Natural Products Discovery Center: Release of the First 8490 Sequenced Strains for Exploring Actinobacteria Biosynthetic Diversity.</title>
        <authorList>
            <person name="Kalkreuter E."/>
            <person name="Kautsar S.A."/>
            <person name="Yang D."/>
            <person name="Bader C.D."/>
            <person name="Teijaro C.N."/>
            <person name="Fluegel L."/>
            <person name="Davis C.M."/>
            <person name="Simpson J.R."/>
            <person name="Lauterbach L."/>
            <person name="Steele A.D."/>
            <person name="Gui C."/>
            <person name="Meng S."/>
            <person name="Li G."/>
            <person name="Viehrig K."/>
            <person name="Ye F."/>
            <person name="Su P."/>
            <person name="Kiefer A.F."/>
            <person name="Nichols A."/>
            <person name="Cepeda A.J."/>
            <person name="Yan W."/>
            <person name="Fan B."/>
            <person name="Jiang Y."/>
            <person name="Adhikari A."/>
            <person name="Zheng C.-J."/>
            <person name="Schuster L."/>
            <person name="Cowan T.M."/>
            <person name="Smanski M.J."/>
            <person name="Chevrette M.G."/>
            <person name="De Carvalho L.P.S."/>
            <person name="Shen B."/>
        </authorList>
    </citation>
    <scope>NUCLEOTIDE SEQUENCE [LARGE SCALE GENOMIC DNA]</scope>
    <source>
        <strain evidence="4 5">NPDC019708</strain>
    </source>
</reference>
<dbReference type="SMART" id="SM01329">
    <property type="entry name" value="Iso_dh"/>
    <property type="match status" value="1"/>
</dbReference>
<dbReference type="PANTHER" id="PTHR11835:SF34">
    <property type="entry name" value="ISOCITRATE DEHYDROGENASE [NAD] SUBUNIT ALPHA, MITOCHONDRIAL"/>
    <property type="match status" value="1"/>
</dbReference>
<evidence type="ECO:0000256" key="1">
    <source>
        <dbReference type="ARBA" id="ARBA00007769"/>
    </source>
</evidence>
<dbReference type="SUPFAM" id="SSF53659">
    <property type="entry name" value="Isocitrate/Isopropylmalate dehydrogenase-like"/>
    <property type="match status" value="1"/>
</dbReference>